<dbReference type="PANTHER" id="PTHR42734:SF6">
    <property type="entry name" value="MOLYBDATE IMPORT ATP-BINDING PROTEIN MOLC"/>
    <property type="match status" value="1"/>
</dbReference>
<evidence type="ECO:0000313" key="8">
    <source>
        <dbReference type="Proteomes" id="UP000278006"/>
    </source>
</evidence>
<dbReference type="Pfam" id="PF00005">
    <property type="entry name" value="ABC_tran"/>
    <property type="match status" value="1"/>
</dbReference>
<comment type="similarity">
    <text evidence="1">Belongs to the ABC transporter superfamily.</text>
</comment>
<keyword evidence="3" id="KW-1003">Cell membrane</keyword>
<dbReference type="PANTHER" id="PTHR42734">
    <property type="entry name" value="METAL TRANSPORT SYSTEM ATP-BINDING PROTEIN TM_0124-RELATED"/>
    <property type="match status" value="1"/>
</dbReference>
<dbReference type="InterPro" id="IPR003439">
    <property type="entry name" value="ABC_transporter-like_ATP-bd"/>
</dbReference>
<dbReference type="GO" id="GO:0016887">
    <property type="term" value="F:ATP hydrolysis activity"/>
    <property type="evidence" value="ECO:0007669"/>
    <property type="project" value="InterPro"/>
</dbReference>
<dbReference type="SMART" id="SM00382">
    <property type="entry name" value="AAA"/>
    <property type="match status" value="1"/>
</dbReference>
<evidence type="ECO:0000313" key="7">
    <source>
        <dbReference type="EMBL" id="RMX06525.1"/>
    </source>
</evidence>
<keyword evidence="5 7" id="KW-0067">ATP-binding</keyword>
<comment type="caution">
    <text evidence="7">The sequence shown here is derived from an EMBL/GenBank/DDBJ whole genome shotgun (WGS) entry which is preliminary data.</text>
</comment>
<keyword evidence="8" id="KW-1185">Reference proteome</keyword>
<proteinExistence type="inferred from homology"/>
<dbReference type="EMBL" id="RDQO01000002">
    <property type="protein sequence ID" value="RMX06525.1"/>
    <property type="molecule type" value="Genomic_DNA"/>
</dbReference>
<evidence type="ECO:0000256" key="2">
    <source>
        <dbReference type="ARBA" id="ARBA00022448"/>
    </source>
</evidence>
<gene>
    <name evidence="7" type="ORF">D8I35_08355</name>
</gene>
<sequence length="246" mass="26629">MIEMQDLAIQAGGRTLLEGISLQVPAGGILAVLGPNGRGKTTLLRTLLGLQPAAAGVVRLGGHAAYVPQQTDTLFPYDVLSMVTMGRARHLRWYASPGARDMALARDSLRAVQLEHLAGSDFHSLSGGQKQLVYIARAIASASPIIVLDEPMAALDLYNQDIVLAILRRLAREQNLTIVFSTHQPQHAQHIAEQTLLMHPDAYEVGVTASMCTDARLSRMYRLPVRTCQVQSGDGRSVHGAVPLFH</sequence>
<dbReference type="AlphaFoldDB" id="A0A3M6QU11"/>
<keyword evidence="2" id="KW-0813">Transport</keyword>
<dbReference type="RefSeq" id="WP_122227975.1">
    <property type="nucleotide sequence ID" value="NZ_RDQO01000002.1"/>
</dbReference>
<dbReference type="SUPFAM" id="SSF52540">
    <property type="entry name" value="P-loop containing nucleoside triphosphate hydrolases"/>
    <property type="match status" value="1"/>
</dbReference>
<protein>
    <submittedName>
        <fullName evidence="7">ABC transporter ATP-binding protein</fullName>
    </submittedName>
</protein>
<dbReference type="OrthoDB" id="5296765at2"/>
<reference evidence="7 8" key="1">
    <citation type="submission" date="2018-10" db="EMBL/GenBank/DDBJ databases">
        <title>Draft genome of Cortibacter populi DSM10536.</title>
        <authorList>
            <person name="Bernier A.-M."/>
            <person name="Bernard K."/>
        </authorList>
    </citation>
    <scope>NUCLEOTIDE SEQUENCE [LARGE SCALE GENOMIC DNA]</scope>
    <source>
        <strain evidence="7 8">DSM 105136</strain>
    </source>
</reference>
<dbReference type="Gene3D" id="3.40.50.300">
    <property type="entry name" value="P-loop containing nucleotide triphosphate hydrolases"/>
    <property type="match status" value="1"/>
</dbReference>
<accession>A0A3M6QU11</accession>
<evidence type="ECO:0000256" key="5">
    <source>
        <dbReference type="ARBA" id="ARBA00022840"/>
    </source>
</evidence>
<name>A0A3M6QU11_9BURK</name>
<evidence type="ECO:0000256" key="4">
    <source>
        <dbReference type="ARBA" id="ARBA00022741"/>
    </source>
</evidence>
<evidence type="ECO:0000259" key="6">
    <source>
        <dbReference type="PROSITE" id="PS50893"/>
    </source>
</evidence>
<dbReference type="InterPro" id="IPR027417">
    <property type="entry name" value="P-loop_NTPase"/>
</dbReference>
<feature type="domain" description="ABC transporter" evidence="6">
    <location>
        <begin position="2"/>
        <end position="225"/>
    </location>
</feature>
<keyword evidence="3" id="KW-0472">Membrane</keyword>
<organism evidence="7 8">
    <name type="scientific">Corticibacter populi</name>
    <dbReference type="NCBI Taxonomy" id="1550736"/>
    <lineage>
        <taxon>Bacteria</taxon>
        <taxon>Pseudomonadati</taxon>
        <taxon>Pseudomonadota</taxon>
        <taxon>Betaproteobacteria</taxon>
        <taxon>Burkholderiales</taxon>
        <taxon>Comamonadaceae</taxon>
        <taxon>Corticibacter</taxon>
    </lineage>
</organism>
<dbReference type="PROSITE" id="PS50893">
    <property type="entry name" value="ABC_TRANSPORTER_2"/>
    <property type="match status" value="1"/>
</dbReference>
<dbReference type="InterPro" id="IPR050153">
    <property type="entry name" value="Metal_Ion_Import_ABC"/>
</dbReference>
<dbReference type="InterPro" id="IPR003593">
    <property type="entry name" value="AAA+_ATPase"/>
</dbReference>
<dbReference type="Proteomes" id="UP000278006">
    <property type="component" value="Unassembled WGS sequence"/>
</dbReference>
<evidence type="ECO:0000256" key="1">
    <source>
        <dbReference type="ARBA" id="ARBA00005417"/>
    </source>
</evidence>
<evidence type="ECO:0000256" key="3">
    <source>
        <dbReference type="ARBA" id="ARBA00022475"/>
    </source>
</evidence>
<keyword evidence="4" id="KW-0547">Nucleotide-binding</keyword>
<dbReference type="GO" id="GO:0005524">
    <property type="term" value="F:ATP binding"/>
    <property type="evidence" value="ECO:0007669"/>
    <property type="project" value="UniProtKB-KW"/>
</dbReference>